<keyword evidence="2" id="KW-0175">Coiled coil</keyword>
<gene>
    <name evidence="3" type="ORF">FSP39_011838</name>
</gene>
<dbReference type="PANTHER" id="PTHR11046:SF25">
    <property type="match status" value="1"/>
</dbReference>
<evidence type="ECO:0000313" key="4">
    <source>
        <dbReference type="Proteomes" id="UP001186944"/>
    </source>
</evidence>
<keyword evidence="4" id="KW-1185">Reference proteome</keyword>
<proteinExistence type="predicted"/>
<keyword evidence="1" id="KW-0378">Hydrolase</keyword>
<dbReference type="GO" id="GO:0000175">
    <property type="term" value="F:3'-5'-RNA exonuclease activity"/>
    <property type="evidence" value="ECO:0007669"/>
    <property type="project" value="InterPro"/>
</dbReference>
<feature type="coiled-coil region" evidence="2">
    <location>
        <begin position="37"/>
        <end position="140"/>
    </location>
</feature>
<dbReference type="Proteomes" id="UP001186944">
    <property type="component" value="Unassembled WGS sequence"/>
</dbReference>
<dbReference type="InterPro" id="IPR022894">
    <property type="entry name" value="Oligoribonuclease"/>
</dbReference>
<accession>A0AA88XFE1</accession>
<dbReference type="PANTHER" id="PTHR11046">
    <property type="entry name" value="OLIGORIBONUCLEASE, MITOCHONDRIAL"/>
    <property type="match status" value="1"/>
</dbReference>
<name>A0AA88XFE1_PINIB</name>
<dbReference type="AlphaFoldDB" id="A0AA88XFE1"/>
<evidence type="ECO:0000256" key="2">
    <source>
        <dbReference type="SAM" id="Coils"/>
    </source>
</evidence>
<reference evidence="3" key="1">
    <citation type="submission" date="2019-08" db="EMBL/GenBank/DDBJ databases">
        <title>The improved chromosome-level genome for the pearl oyster Pinctada fucata martensii using PacBio sequencing and Hi-C.</title>
        <authorList>
            <person name="Zheng Z."/>
        </authorList>
    </citation>
    <scope>NUCLEOTIDE SEQUENCE</scope>
    <source>
        <strain evidence="3">ZZ-2019</strain>
        <tissue evidence="3">Adductor muscle</tissue>
    </source>
</reference>
<keyword evidence="1" id="KW-0540">Nuclease</keyword>
<sequence>MNKLKKNVRKRSAYKELCDSQFVLPLRIYNSSEQESCDESSDEIKSVNSENEDLKAKLSNARQEIYKLSATVKRQTTTILRLTDKIDKLKKKLLLINVTKDKGNQCNLLKQQTNELLCQLEDLSLEVEDLKKNSENQTDNNNNTGTPQIINFKMKNCRGSPYSAKLRELCYIFRSRNISLEHVSPVIRSVLSMVDFHVENLPSLSTISNFTSELGLVSRIQMEEVLEKTENLTMHRDATTKKGKHYYGVEFSTGEETLTAGIREVSDGKGETYASCTKEILSDISATNSSKILNNVSNFMTDRSSTEQKVNRILSEEIESNSDVNSFKCAVHPLLQFSEVCQKEILSIEKENSEKMDTSVKNDSNTLSLLKCVSKLFYKDGTGDPLLASTYVKKEIRISKIPIMNFRGTRFNTLFYNAAGTFFLKDQILGYLLSSKSSLNFIQNFILQSLQNDVVLAIIRTLGIMCKIVTEPYMKVAESSSLSVICVWRKGLPANCRNSNGYQLCPTPCRHFPLLVRS</sequence>
<evidence type="ECO:0000313" key="3">
    <source>
        <dbReference type="EMBL" id="KAK3084340.1"/>
    </source>
</evidence>
<comment type="caution">
    <text evidence="3">The sequence shown here is derived from an EMBL/GenBank/DDBJ whole genome shotgun (WGS) entry which is preliminary data.</text>
</comment>
<protein>
    <submittedName>
        <fullName evidence="3">Uncharacterized protein</fullName>
    </submittedName>
</protein>
<dbReference type="EMBL" id="VSWD01000013">
    <property type="protein sequence ID" value="KAK3084340.1"/>
    <property type="molecule type" value="Genomic_DNA"/>
</dbReference>
<evidence type="ECO:0000256" key="1">
    <source>
        <dbReference type="ARBA" id="ARBA00022722"/>
    </source>
</evidence>
<organism evidence="3 4">
    <name type="scientific">Pinctada imbricata</name>
    <name type="common">Atlantic pearl-oyster</name>
    <name type="synonym">Pinctada martensii</name>
    <dbReference type="NCBI Taxonomy" id="66713"/>
    <lineage>
        <taxon>Eukaryota</taxon>
        <taxon>Metazoa</taxon>
        <taxon>Spiralia</taxon>
        <taxon>Lophotrochozoa</taxon>
        <taxon>Mollusca</taxon>
        <taxon>Bivalvia</taxon>
        <taxon>Autobranchia</taxon>
        <taxon>Pteriomorphia</taxon>
        <taxon>Pterioida</taxon>
        <taxon>Pterioidea</taxon>
        <taxon>Pteriidae</taxon>
        <taxon>Pinctada</taxon>
    </lineage>
</organism>